<evidence type="ECO:0000256" key="3">
    <source>
        <dbReference type="ARBA" id="ARBA00022840"/>
    </source>
</evidence>
<dbReference type="InterPro" id="IPR001404">
    <property type="entry name" value="Hsp90_fam"/>
</dbReference>
<comment type="similarity">
    <text evidence="1">Belongs to the heat shock protein 90 family.</text>
</comment>
<proteinExistence type="inferred from homology"/>
<evidence type="ECO:0000256" key="1">
    <source>
        <dbReference type="ARBA" id="ARBA00008239"/>
    </source>
</evidence>
<protein>
    <submittedName>
        <fullName evidence="6">ATP-binding protein</fullName>
    </submittedName>
</protein>
<dbReference type="Pfam" id="PF13589">
    <property type="entry name" value="HATPase_c_3"/>
    <property type="match status" value="1"/>
</dbReference>
<dbReference type="EMBL" id="JACLQD010000004">
    <property type="protein sequence ID" value="MBC2836522.1"/>
    <property type="molecule type" value="Genomic_DNA"/>
</dbReference>
<evidence type="ECO:0000256" key="4">
    <source>
        <dbReference type="ARBA" id="ARBA00023186"/>
    </source>
</evidence>
<keyword evidence="3 6" id="KW-0067">ATP-binding</keyword>
<name>A0A842I8Z4_9RHOB</name>
<dbReference type="AlphaFoldDB" id="A0A842I8Z4"/>
<dbReference type="GO" id="GO:0051082">
    <property type="term" value="F:unfolded protein binding"/>
    <property type="evidence" value="ECO:0007669"/>
    <property type="project" value="InterPro"/>
</dbReference>
<dbReference type="Proteomes" id="UP000555411">
    <property type="component" value="Unassembled WGS sequence"/>
</dbReference>
<dbReference type="InterPro" id="IPR036890">
    <property type="entry name" value="HATPase_C_sf"/>
</dbReference>
<dbReference type="SUPFAM" id="SSF55874">
    <property type="entry name" value="ATPase domain of HSP90 chaperone/DNA topoisomerase II/histidine kinase"/>
    <property type="match status" value="1"/>
</dbReference>
<evidence type="ECO:0000256" key="2">
    <source>
        <dbReference type="ARBA" id="ARBA00022741"/>
    </source>
</evidence>
<dbReference type="RefSeq" id="WP_185798150.1">
    <property type="nucleotide sequence ID" value="NZ_JACLQD010000004.1"/>
</dbReference>
<comment type="caution">
    <text evidence="6">The sequence shown here is derived from an EMBL/GenBank/DDBJ whole genome shotgun (WGS) entry which is preliminary data.</text>
</comment>
<accession>A0A842I8Z4</accession>
<evidence type="ECO:0000313" key="7">
    <source>
        <dbReference type="Proteomes" id="UP000555411"/>
    </source>
</evidence>
<organism evidence="6 7">
    <name type="scientific">Paragemmobacter straminiformis</name>
    <dbReference type="NCBI Taxonomy" id="2045119"/>
    <lineage>
        <taxon>Bacteria</taxon>
        <taxon>Pseudomonadati</taxon>
        <taxon>Pseudomonadota</taxon>
        <taxon>Alphaproteobacteria</taxon>
        <taxon>Rhodobacterales</taxon>
        <taxon>Paracoccaceae</taxon>
        <taxon>Paragemmobacter</taxon>
    </lineage>
</organism>
<keyword evidence="4" id="KW-0143">Chaperone</keyword>
<dbReference type="GO" id="GO:0005524">
    <property type="term" value="F:ATP binding"/>
    <property type="evidence" value="ECO:0007669"/>
    <property type="project" value="UniProtKB-KW"/>
</dbReference>
<dbReference type="Gene3D" id="3.30.565.10">
    <property type="entry name" value="Histidine kinase-like ATPase, C-terminal domain"/>
    <property type="match status" value="1"/>
</dbReference>
<gene>
    <name evidence="6" type="ORF">H7F16_13465</name>
</gene>
<evidence type="ECO:0000313" key="6">
    <source>
        <dbReference type="EMBL" id="MBC2836522.1"/>
    </source>
</evidence>
<sequence>MGFRDSNIWKAAFTNESSGTWGAERTRLMTELLGARERVEGLLTGIPQDCRDLTIHDVTHLDALWEAADLICGERILLNPAETFVLGLAILTHDAGLTSLAYEGGKAALKKTQIWQDFAAQYFYSRSGVDTSEQLTPSQEGEVLFSVLRALHADEAIRLCKAEWKYGSSGPIHIVSDPELREAYAETAGRIAASHNWDSKKLTDELSSSIGGSPKLPSDWTINEVKLACILRCADAAQVDRRRAPLALYSAIKPSGYSQLHWEAQLKLNKPHIKNDTIYFSSSSTFATSEADAWWVAYDLARVLDFELKSANAILTDIGENTLIAQRVAGADTPDAFAKYVKTAQWRPVDASVKVTDPLRLASTLGGRNLYGNDPRVPFRELIQNAADAIRAKRALEKRGQDFGQITITIEQDPSNADDCLVSIDDNGVGMSERVLSGSLVDFGRSFWNSSAVREEFPGLQGTNFQKIGKFGIGFFSVFSFSKAVRVISRRHDSAVSDAKVLEFRSFSNRPLLRAAMIKELPMDTHTRVSFSLAKKFFEFSTAGLVLRRAYFEDDDWGGRRNDLIMEVARLVSFLDIKVVISDRRNGKNFVHQPDIYEVDASNFLTGLYDQKEARRFFDPVKLLAALKAEDGDAYGRAALDVDALLDRQTRSVGFVSVGGIVSQGRSLELKSSLGESLPYMGVIEGDTERAARDFVSSKVPQSVVDNWFNAQINAVDDGVLTTSERMKLSAFAFLATGFETSLPFAFHMGRVKTVSEIREAIRKTQTILLPMWWRYDSWVELRGYNDLQPDYFEADLSVDVFVLSEGSQRLVDDEDARTLRRNESMKLSATVLSSKWKTAAPLLKLIHETWGVEPSVEIRKASIFQTRVSSLSGARWVLALDKPVNVGAKH</sequence>
<evidence type="ECO:0000259" key="5">
    <source>
        <dbReference type="Pfam" id="PF24391"/>
    </source>
</evidence>
<dbReference type="GO" id="GO:0016887">
    <property type="term" value="F:ATP hydrolysis activity"/>
    <property type="evidence" value="ECO:0007669"/>
    <property type="project" value="InterPro"/>
</dbReference>
<feature type="domain" description="HD-CE" evidence="5">
    <location>
        <begin position="52"/>
        <end position="309"/>
    </location>
</feature>
<dbReference type="GO" id="GO:0140662">
    <property type="term" value="F:ATP-dependent protein folding chaperone"/>
    <property type="evidence" value="ECO:0007669"/>
    <property type="project" value="InterPro"/>
</dbReference>
<dbReference type="PANTHER" id="PTHR11528">
    <property type="entry name" value="HEAT SHOCK PROTEIN 90 FAMILY MEMBER"/>
    <property type="match status" value="1"/>
</dbReference>
<dbReference type="Pfam" id="PF24391">
    <property type="entry name" value="HD-CE"/>
    <property type="match status" value="1"/>
</dbReference>
<dbReference type="InterPro" id="IPR020575">
    <property type="entry name" value="Hsp90_N"/>
</dbReference>
<dbReference type="InterPro" id="IPR056471">
    <property type="entry name" value="HD-CE"/>
</dbReference>
<keyword evidence="7" id="KW-1185">Reference proteome</keyword>
<reference evidence="6 7" key="1">
    <citation type="journal article" date="2017" name="Int. J. Syst. Evol. Microbiol.">
        <title>Gemmobacter straminiformis sp. nov., isolated from an artificial fountain.</title>
        <authorList>
            <person name="Kang J.Y."/>
            <person name="Kim M.J."/>
            <person name="Chun J."/>
            <person name="Son K.P."/>
            <person name="Jahng K.Y."/>
        </authorList>
    </citation>
    <scope>NUCLEOTIDE SEQUENCE [LARGE SCALE GENOMIC DNA]</scope>
    <source>
        <strain evidence="6 7">CAM-8</strain>
    </source>
</reference>
<keyword evidence="2" id="KW-0547">Nucleotide-binding</keyword>
<dbReference type="PRINTS" id="PR00775">
    <property type="entry name" value="HEATSHOCK90"/>
</dbReference>